<accession>A0AAD5UEN1</accession>
<keyword evidence="4 6" id="KW-0862">Zinc</keyword>
<comment type="caution">
    <text evidence="8">The sequence shown here is derived from an EMBL/GenBank/DDBJ whole genome shotgun (WGS) entry which is preliminary data.</text>
</comment>
<evidence type="ECO:0000256" key="2">
    <source>
        <dbReference type="ARBA" id="ARBA00022723"/>
    </source>
</evidence>
<dbReference type="Gene3D" id="1.10.1370.30">
    <property type="match status" value="2"/>
</dbReference>
<dbReference type="GO" id="GO:0046872">
    <property type="term" value="F:metal ion binding"/>
    <property type="evidence" value="ECO:0007669"/>
    <property type="project" value="UniProtKB-UniRule"/>
</dbReference>
<organism evidence="8 9">
    <name type="scientific">Boothiomyces macroporosus</name>
    <dbReference type="NCBI Taxonomy" id="261099"/>
    <lineage>
        <taxon>Eukaryota</taxon>
        <taxon>Fungi</taxon>
        <taxon>Fungi incertae sedis</taxon>
        <taxon>Chytridiomycota</taxon>
        <taxon>Chytridiomycota incertae sedis</taxon>
        <taxon>Chytridiomycetes</taxon>
        <taxon>Rhizophydiales</taxon>
        <taxon>Terramycetaceae</taxon>
        <taxon>Boothiomyces</taxon>
    </lineage>
</organism>
<proteinExistence type="inferred from homology"/>
<evidence type="ECO:0000256" key="4">
    <source>
        <dbReference type="ARBA" id="ARBA00022833"/>
    </source>
</evidence>
<feature type="domain" description="Peptidase M3A/M3B catalytic" evidence="7">
    <location>
        <begin position="141"/>
        <end position="544"/>
    </location>
</feature>
<dbReference type="PANTHER" id="PTHR11804:SF84">
    <property type="entry name" value="SACCHAROLYSIN"/>
    <property type="match status" value="1"/>
</dbReference>
<comment type="similarity">
    <text evidence="6">Belongs to the peptidase M3 family.</text>
</comment>
<keyword evidence="3 6" id="KW-0378">Hydrolase</keyword>
<evidence type="ECO:0000256" key="1">
    <source>
        <dbReference type="ARBA" id="ARBA00022670"/>
    </source>
</evidence>
<comment type="cofactor">
    <cofactor evidence="6">
        <name>Zn(2+)</name>
        <dbReference type="ChEBI" id="CHEBI:29105"/>
    </cofactor>
    <text evidence="6">Binds 1 zinc ion.</text>
</comment>
<dbReference type="Proteomes" id="UP001210925">
    <property type="component" value="Unassembled WGS sequence"/>
</dbReference>
<keyword evidence="9" id="KW-1185">Reference proteome</keyword>
<dbReference type="GO" id="GO:0006508">
    <property type="term" value="P:proteolysis"/>
    <property type="evidence" value="ECO:0007669"/>
    <property type="project" value="UniProtKB-KW"/>
</dbReference>
<dbReference type="InterPro" id="IPR001567">
    <property type="entry name" value="Pept_M3A_M3B_dom"/>
</dbReference>
<dbReference type="GO" id="GO:0006518">
    <property type="term" value="P:peptide metabolic process"/>
    <property type="evidence" value="ECO:0007669"/>
    <property type="project" value="TreeGrafter"/>
</dbReference>
<evidence type="ECO:0000313" key="8">
    <source>
        <dbReference type="EMBL" id="KAJ3256127.1"/>
    </source>
</evidence>
<reference evidence="8" key="1">
    <citation type="submission" date="2020-05" db="EMBL/GenBank/DDBJ databases">
        <title>Phylogenomic resolution of chytrid fungi.</title>
        <authorList>
            <person name="Stajich J.E."/>
            <person name="Amses K."/>
            <person name="Simmons R."/>
            <person name="Seto K."/>
            <person name="Myers J."/>
            <person name="Bonds A."/>
            <person name="Quandt C.A."/>
            <person name="Barry K."/>
            <person name="Liu P."/>
            <person name="Grigoriev I."/>
            <person name="Longcore J.E."/>
            <person name="James T.Y."/>
        </authorList>
    </citation>
    <scope>NUCLEOTIDE SEQUENCE</scope>
    <source>
        <strain evidence="8">PLAUS21</strain>
    </source>
</reference>
<dbReference type="PANTHER" id="PTHR11804">
    <property type="entry name" value="PROTEASE M3 THIMET OLIGOPEPTIDASE-RELATED"/>
    <property type="match status" value="1"/>
</dbReference>
<name>A0AAD5UEN1_9FUNG</name>
<dbReference type="AlphaFoldDB" id="A0AAD5UEN1"/>
<evidence type="ECO:0000256" key="6">
    <source>
        <dbReference type="RuleBase" id="RU003435"/>
    </source>
</evidence>
<evidence type="ECO:0000259" key="7">
    <source>
        <dbReference type="Pfam" id="PF01432"/>
    </source>
</evidence>
<keyword evidence="2 6" id="KW-0479">Metal-binding</keyword>
<dbReference type="SUPFAM" id="SSF55486">
    <property type="entry name" value="Metalloproteases ('zincins'), catalytic domain"/>
    <property type="match status" value="1"/>
</dbReference>
<dbReference type="Pfam" id="PF01432">
    <property type="entry name" value="Peptidase_M3"/>
    <property type="match status" value="1"/>
</dbReference>
<gene>
    <name evidence="8" type="ORF">HK103_005696</name>
</gene>
<dbReference type="GO" id="GO:0004222">
    <property type="term" value="F:metalloendopeptidase activity"/>
    <property type="evidence" value="ECO:0007669"/>
    <property type="project" value="InterPro"/>
</dbReference>
<evidence type="ECO:0000256" key="3">
    <source>
        <dbReference type="ARBA" id="ARBA00022801"/>
    </source>
</evidence>
<dbReference type="InterPro" id="IPR045090">
    <property type="entry name" value="Pept_M3A_M3B"/>
</dbReference>
<sequence>MLATITSPSEFIEKFNRKYELVHKAYEDNFWATKMNLQGNSISELSRTKGELDEFLGDAKLLEKVQEFLKQDLSPKERRSLKTFERVFKCYIIQDPKAVEMKKQIDKMEAELEHARNNLKLGYTYKGEFHLASSVLLRTVMSTSDEEEERKAAYAGMRSIGPFVVEKFCEIIKLRNRFAKSCGYECFYDMKVLNAEGFNKKALFKILDDLELKSRPILEKARNLLAERKGKQALEPYNMNYSMAGDITKQLDPYFPFENAVDAWARSFAALGITYANATMNLDLCDRQGKYSNGFCHWPQPAWQSPEGWVPSQTNFTSLATPSAVGSGYTALVTLMHEGGHAAHFANVVQDSPLYSQERAPTSVAYAENQSMFLDSLVGDAAWMARYAYSRDGKVIPWELIEKKKRDQNEYEVFQLRSMLAVPFFERKLYELPEDQVTPENVMRIADEVEMQIQGGLSPRPLLSVPHILSDESSAYYHGYVLAEMSVHQTREHFLKTYGEIVDNPKVGKDLTEYYWKSGNSENFLDLVQGLTKKPLSGDAWIQVLQEDVEGHIKLEKIEYEKAIKAGPKFKAGETVDLKMRVRLVHGDLVISDSATDPKGLSGACSVYKNWVAQLK</sequence>
<protein>
    <recommendedName>
        <fullName evidence="7">Peptidase M3A/M3B catalytic domain-containing protein</fullName>
    </recommendedName>
</protein>
<evidence type="ECO:0000256" key="5">
    <source>
        <dbReference type="ARBA" id="ARBA00023049"/>
    </source>
</evidence>
<keyword evidence="5 6" id="KW-0482">Metalloprotease</keyword>
<dbReference type="EMBL" id="JADGKB010000055">
    <property type="protein sequence ID" value="KAJ3256127.1"/>
    <property type="molecule type" value="Genomic_DNA"/>
</dbReference>
<evidence type="ECO:0000313" key="9">
    <source>
        <dbReference type="Proteomes" id="UP001210925"/>
    </source>
</evidence>
<keyword evidence="1 6" id="KW-0645">Protease</keyword>